<evidence type="ECO:0000256" key="3">
    <source>
        <dbReference type="ARBA" id="ARBA00014688"/>
    </source>
</evidence>
<dbReference type="GeneTree" id="ENSGT01050000248099"/>
<evidence type="ECO:0000256" key="5">
    <source>
        <dbReference type="ARBA" id="ARBA00023015"/>
    </source>
</evidence>
<dbReference type="GO" id="GO:0032798">
    <property type="term" value="C:Swi5-Sfr1 complex"/>
    <property type="evidence" value="ECO:0007669"/>
    <property type="project" value="InterPro"/>
</dbReference>
<keyword evidence="6" id="KW-0175">Coiled coil</keyword>
<accession>A0AAY4E0P5</accession>
<sequence>MHDLHSFQGFLMFFLQLIDSSAKYKHLKNEELEVTTSQDTQQRELRNPPTKSRRLEYVDISSNEPPESKKQSSETNFSRLSIEVKYKTENLRRLKMVQMYRKKNDLRQLKDLIIKWRHCAQEALYDLQTALPSDGHKVSLSHFVDLYGLDEHVLHFDRTEDSFTDL</sequence>
<dbReference type="GO" id="GO:0000724">
    <property type="term" value="P:double-strand break repair via homologous recombination"/>
    <property type="evidence" value="ECO:0007669"/>
    <property type="project" value="InterPro"/>
</dbReference>
<keyword evidence="8" id="KW-0234">DNA repair</keyword>
<dbReference type="InterPro" id="IPR018468">
    <property type="entry name" value="SFR1/Mei5"/>
</dbReference>
<evidence type="ECO:0000256" key="9">
    <source>
        <dbReference type="ARBA" id="ARBA00023242"/>
    </source>
</evidence>
<evidence type="ECO:0000256" key="10">
    <source>
        <dbReference type="ARBA" id="ARBA00033234"/>
    </source>
</evidence>
<evidence type="ECO:0000256" key="7">
    <source>
        <dbReference type="ARBA" id="ARBA00023163"/>
    </source>
</evidence>
<proteinExistence type="inferred from homology"/>
<reference evidence="11" key="3">
    <citation type="submission" date="2025-09" db="UniProtKB">
        <authorList>
            <consortium name="Ensembl"/>
        </authorList>
    </citation>
    <scope>IDENTIFICATION</scope>
</reference>
<evidence type="ECO:0000313" key="12">
    <source>
        <dbReference type="Proteomes" id="UP000694580"/>
    </source>
</evidence>
<keyword evidence="7" id="KW-0804">Transcription</keyword>
<comment type="similarity">
    <text evidence="2">Belongs to the SFR1/MEI5 family.</text>
</comment>
<reference evidence="11 12" key="1">
    <citation type="submission" date="2020-06" db="EMBL/GenBank/DDBJ databases">
        <authorList>
            <consortium name="Wellcome Sanger Institute Data Sharing"/>
        </authorList>
    </citation>
    <scope>NUCLEOTIDE SEQUENCE [LARGE SCALE GENOMIC DNA]</scope>
</reference>
<keyword evidence="9" id="KW-0539">Nucleus</keyword>
<evidence type="ECO:0000256" key="8">
    <source>
        <dbReference type="ARBA" id="ARBA00023204"/>
    </source>
</evidence>
<dbReference type="Pfam" id="PF10376">
    <property type="entry name" value="Mei5"/>
    <property type="match status" value="1"/>
</dbReference>
<dbReference type="AlphaFoldDB" id="A0AAY4E0P5"/>
<dbReference type="PANTHER" id="PTHR28643:SF1">
    <property type="entry name" value="SWI5-DEPENDENT RECOMBINATION DNA REPAIR PROTEIN 1 HOMOLOG"/>
    <property type="match status" value="1"/>
</dbReference>
<evidence type="ECO:0000313" key="11">
    <source>
        <dbReference type="Ensembl" id="ENSDCDP00010051218.1"/>
    </source>
</evidence>
<dbReference type="Proteomes" id="UP000694580">
    <property type="component" value="Chromosome 2"/>
</dbReference>
<reference evidence="11" key="2">
    <citation type="submission" date="2025-08" db="UniProtKB">
        <authorList>
            <consortium name="Ensembl"/>
        </authorList>
    </citation>
    <scope>IDENTIFICATION</scope>
</reference>
<evidence type="ECO:0000256" key="4">
    <source>
        <dbReference type="ARBA" id="ARBA00022763"/>
    </source>
</evidence>
<gene>
    <name evidence="11" type="primary">VIP</name>
</gene>
<evidence type="ECO:0000256" key="1">
    <source>
        <dbReference type="ARBA" id="ARBA00004123"/>
    </source>
</evidence>
<name>A0AAY4E0P5_9TELE</name>
<comment type="subcellular location">
    <subcellularLocation>
        <location evidence="1">Nucleus</location>
    </subcellularLocation>
</comment>
<keyword evidence="5" id="KW-0805">Transcription regulation</keyword>
<dbReference type="InterPro" id="IPR042429">
    <property type="entry name" value="SFR1"/>
</dbReference>
<dbReference type="PANTHER" id="PTHR28643">
    <property type="entry name" value="SWI5-DEPENDENT RECOMBINATION DNA REPAIR PROTEIN 1 HOMOLOG"/>
    <property type="match status" value="1"/>
</dbReference>
<keyword evidence="12" id="KW-1185">Reference proteome</keyword>
<evidence type="ECO:0000256" key="2">
    <source>
        <dbReference type="ARBA" id="ARBA00008729"/>
    </source>
</evidence>
<dbReference type="GO" id="GO:0003713">
    <property type="term" value="F:transcription coactivator activity"/>
    <property type="evidence" value="ECO:0007669"/>
    <property type="project" value="InterPro"/>
</dbReference>
<protein>
    <recommendedName>
        <fullName evidence="3">Swi5-dependent recombination DNA repair protein 1 homolog</fullName>
    </recommendedName>
    <alternativeName>
        <fullName evidence="10">Meiosis protein 5 homolog</fullName>
    </alternativeName>
</protein>
<keyword evidence="4" id="KW-0227">DNA damage</keyword>
<dbReference type="Ensembl" id="ENSDCDT00010061668.1">
    <property type="protein sequence ID" value="ENSDCDP00010051218.1"/>
    <property type="gene ID" value="ENSDCDG00010030213.1"/>
</dbReference>
<organism evidence="11 12">
    <name type="scientific">Denticeps clupeoides</name>
    <name type="common">denticle herring</name>
    <dbReference type="NCBI Taxonomy" id="299321"/>
    <lineage>
        <taxon>Eukaryota</taxon>
        <taxon>Metazoa</taxon>
        <taxon>Chordata</taxon>
        <taxon>Craniata</taxon>
        <taxon>Vertebrata</taxon>
        <taxon>Euteleostomi</taxon>
        <taxon>Actinopterygii</taxon>
        <taxon>Neopterygii</taxon>
        <taxon>Teleostei</taxon>
        <taxon>Clupei</taxon>
        <taxon>Clupeiformes</taxon>
        <taxon>Denticipitoidei</taxon>
        <taxon>Denticipitidae</taxon>
        <taxon>Denticeps</taxon>
    </lineage>
</organism>
<evidence type="ECO:0000256" key="6">
    <source>
        <dbReference type="ARBA" id="ARBA00023054"/>
    </source>
</evidence>